<reference evidence="2" key="1">
    <citation type="submission" date="2020-03" db="EMBL/GenBank/DDBJ databases">
        <title>The deep terrestrial virosphere.</title>
        <authorList>
            <person name="Holmfeldt K."/>
            <person name="Nilsson E."/>
            <person name="Simone D."/>
            <person name="Lopez-Fernandez M."/>
            <person name="Wu X."/>
            <person name="de Brujin I."/>
            <person name="Lundin D."/>
            <person name="Andersson A."/>
            <person name="Bertilsson S."/>
            <person name="Dopson M."/>
        </authorList>
    </citation>
    <scope>NUCLEOTIDE SEQUENCE</scope>
    <source>
        <strain evidence="2">TM448A02924</strain>
    </source>
</reference>
<keyword evidence="1" id="KW-0812">Transmembrane</keyword>
<gene>
    <name evidence="2" type="ORF">TM448A02924_0003</name>
</gene>
<accession>A0A6H1ZXR6</accession>
<feature type="transmembrane region" description="Helical" evidence="1">
    <location>
        <begin position="21"/>
        <end position="44"/>
    </location>
</feature>
<evidence type="ECO:0000256" key="1">
    <source>
        <dbReference type="SAM" id="Phobius"/>
    </source>
</evidence>
<keyword evidence="1" id="KW-1133">Transmembrane helix</keyword>
<organism evidence="2">
    <name type="scientific">viral metagenome</name>
    <dbReference type="NCBI Taxonomy" id="1070528"/>
    <lineage>
        <taxon>unclassified sequences</taxon>
        <taxon>metagenomes</taxon>
        <taxon>organismal metagenomes</taxon>
    </lineage>
</organism>
<sequence length="86" mass="9432">MKLNINPFSHSNPMTLKDAAVVSTIAAGTIWILNFLASATYAQIVADPPTWLFEAVKTYAVAWAGNFITLAGLEELIKRREGDVHE</sequence>
<keyword evidence="1" id="KW-0472">Membrane</keyword>
<dbReference type="EMBL" id="MT144363">
    <property type="protein sequence ID" value="QJA52726.1"/>
    <property type="molecule type" value="Genomic_DNA"/>
</dbReference>
<proteinExistence type="predicted"/>
<feature type="transmembrane region" description="Helical" evidence="1">
    <location>
        <begin position="56"/>
        <end position="73"/>
    </location>
</feature>
<dbReference type="AlphaFoldDB" id="A0A6H1ZXR6"/>
<evidence type="ECO:0000313" key="2">
    <source>
        <dbReference type="EMBL" id="QJA52726.1"/>
    </source>
</evidence>
<protein>
    <submittedName>
        <fullName evidence="2">Uncharacterized protein</fullName>
    </submittedName>
</protein>
<name>A0A6H1ZXR6_9ZZZZ</name>